<sequence length="166" mass="18829">MGRKRRKNHVDATGRSTRPDRFVKLDFNLLETPAYRSLSPGARAMLVEFNRLYNGANNGKLFLSQRDAADRVGVTSHTTAAGYIEELADRGFLRIKAKGSFSVKTRRATTYVLTQHSHNDEPASRDFKHWAPKEDKRRVQKSAMTGAITEPSHLLMDWDEAEIVAR</sequence>
<evidence type="ECO:0000313" key="3">
    <source>
        <dbReference type="Proteomes" id="UP000515971"/>
    </source>
</evidence>
<name>A0A7G9SFI4_9SPHN</name>
<dbReference type="Proteomes" id="UP000515971">
    <property type="component" value="Chromosome"/>
</dbReference>
<dbReference type="AlphaFoldDB" id="A0A7G9SFI4"/>
<evidence type="ECO:0000313" key="2">
    <source>
        <dbReference type="EMBL" id="QNN66609.1"/>
    </source>
</evidence>
<organism evidence="2 3">
    <name type="scientific">Sphingomonas lutea</name>
    <dbReference type="NCBI Taxonomy" id="1045317"/>
    <lineage>
        <taxon>Bacteria</taxon>
        <taxon>Pseudomonadati</taxon>
        <taxon>Pseudomonadota</taxon>
        <taxon>Alphaproteobacteria</taxon>
        <taxon>Sphingomonadales</taxon>
        <taxon>Sphingomonadaceae</taxon>
        <taxon>Sphingomonas</taxon>
    </lineage>
</organism>
<evidence type="ECO:0008006" key="4">
    <source>
        <dbReference type="Google" id="ProtNLM"/>
    </source>
</evidence>
<dbReference type="RefSeq" id="WP_187537201.1">
    <property type="nucleotide sequence ID" value="NZ_BAABJT010000001.1"/>
</dbReference>
<keyword evidence="3" id="KW-1185">Reference proteome</keyword>
<dbReference type="KEGG" id="slut:H9L13_07770"/>
<dbReference type="EMBL" id="CP060718">
    <property type="protein sequence ID" value="QNN66609.1"/>
    <property type="molecule type" value="Genomic_DNA"/>
</dbReference>
<reference evidence="2 3" key="1">
    <citation type="submission" date="2020-08" db="EMBL/GenBank/DDBJ databases">
        <title>Genome sequence of Sphingomonas lutea KCTC 23642T.</title>
        <authorList>
            <person name="Hyun D.-W."/>
            <person name="Bae J.-W."/>
        </authorList>
    </citation>
    <scope>NUCLEOTIDE SEQUENCE [LARGE SCALE GENOMIC DNA]</scope>
    <source>
        <strain evidence="2 3">KCTC 23642</strain>
    </source>
</reference>
<proteinExistence type="predicted"/>
<feature type="compositionally biased region" description="Basic and acidic residues" evidence="1">
    <location>
        <begin position="117"/>
        <end position="137"/>
    </location>
</feature>
<evidence type="ECO:0000256" key="1">
    <source>
        <dbReference type="SAM" id="MobiDB-lite"/>
    </source>
</evidence>
<protein>
    <recommendedName>
        <fullName evidence="4">Helix-turn-helix domain-containing protein</fullName>
    </recommendedName>
</protein>
<accession>A0A7G9SFI4</accession>
<feature type="region of interest" description="Disordered" evidence="1">
    <location>
        <begin position="115"/>
        <end position="139"/>
    </location>
</feature>
<gene>
    <name evidence="2" type="ORF">H9L13_07770</name>
</gene>